<dbReference type="PROSITE" id="PS50181">
    <property type="entry name" value="FBOX"/>
    <property type="match status" value="1"/>
</dbReference>
<name>A0A136JGN0_9PEZI</name>
<proteinExistence type="predicted"/>
<protein>
    <recommendedName>
        <fullName evidence="2">F-box domain-containing protein</fullName>
    </recommendedName>
</protein>
<dbReference type="InterPro" id="IPR001810">
    <property type="entry name" value="F-box_dom"/>
</dbReference>
<feature type="region of interest" description="Disordered" evidence="1">
    <location>
        <begin position="13"/>
        <end position="48"/>
    </location>
</feature>
<dbReference type="Proteomes" id="UP000070501">
    <property type="component" value="Unassembled WGS sequence"/>
</dbReference>
<dbReference type="AlphaFoldDB" id="A0A136JGN0"/>
<feature type="compositionally biased region" description="Low complexity" evidence="1">
    <location>
        <begin position="60"/>
        <end position="93"/>
    </location>
</feature>
<dbReference type="InParanoid" id="A0A136JGN0"/>
<feature type="non-terminal residue" evidence="3">
    <location>
        <position position="216"/>
    </location>
</feature>
<feature type="region of interest" description="Disordered" evidence="1">
    <location>
        <begin position="60"/>
        <end position="110"/>
    </location>
</feature>
<accession>A0A136JGN0</accession>
<evidence type="ECO:0000313" key="4">
    <source>
        <dbReference type="Proteomes" id="UP000070501"/>
    </source>
</evidence>
<feature type="compositionally biased region" description="Polar residues" evidence="1">
    <location>
        <begin position="13"/>
        <end position="24"/>
    </location>
</feature>
<reference evidence="4" key="1">
    <citation type="submission" date="2016-02" db="EMBL/GenBank/DDBJ databases">
        <title>Draft genome sequence of Microdochium bolleyi, a fungal endophyte of beachgrass.</title>
        <authorList>
            <consortium name="DOE Joint Genome Institute"/>
            <person name="David A.S."/>
            <person name="May G."/>
            <person name="Haridas S."/>
            <person name="Lim J."/>
            <person name="Wang M."/>
            <person name="Labutti K."/>
            <person name="Lipzen A."/>
            <person name="Barry K."/>
            <person name="Grigoriev I.V."/>
        </authorList>
    </citation>
    <scope>NUCLEOTIDE SEQUENCE [LARGE SCALE GENOMIC DNA]</scope>
    <source>
        <strain evidence="4">J235TASD1</strain>
    </source>
</reference>
<dbReference type="STRING" id="196109.A0A136JGN0"/>
<feature type="domain" description="F-box" evidence="2">
    <location>
        <begin position="110"/>
        <end position="143"/>
    </location>
</feature>
<dbReference type="EMBL" id="KQ964246">
    <property type="protein sequence ID" value="KXJ96266.1"/>
    <property type="molecule type" value="Genomic_DNA"/>
</dbReference>
<organism evidence="3 4">
    <name type="scientific">Microdochium bolleyi</name>
    <dbReference type="NCBI Taxonomy" id="196109"/>
    <lineage>
        <taxon>Eukaryota</taxon>
        <taxon>Fungi</taxon>
        <taxon>Dikarya</taxon>
        <taxon>Ascomycota</taxon>
        <taxon>Pezizomycotina</taxon>
        <taxon>Sordariomycetes</taxon>
        <taxon>Xylariomycetidae</taxon>
        <taxon>Xylariales</taxon>
        <taxon>Microdochiaceae</taxon>
        <taxon>Microdochium</taxon>
    </lineage>
</organism>
<evidence type="ECO:0000259" key="2">
    <source>
        <dbReference type="PROSITE" id="PS50181"/>
    </source>
</evidence>
<evidence type="ECO:0000313" key="3">
    <source>
        <dbReference type="EMBL" id="KXJ96266.1"/>
    </source>
</evidence>
<gene>
    <name evidence="3" type="ORF">Micbo1qcDRAFT_158484</name>
</gene>
<evidence type="ECO:0000256" key="1">
    <source>
        <dbReference type="SAM" id="MobiDB-lite"/>
    </source>
</evidence>
<dbReference type="OrthoDB" id="4696414at2759"/>
<keyword evidence="4" id="KW-1185">Reference proteome</keyword>
<sequence>MIKRPLALVTRRSMTTAAESSSCGSDAEVEADKHMHQAGADCDDATRTMPTKQAVDTVLSRPATAASTTPVAAPGSSTSSARVRARAPAPVSPDAERASPDASLDTTTPPAKLLDLPQELFDAITKHLSPANIVVLALVNKQLLAMFTGAVAATRPDLVPSPAQHPYTVLGNYINDADRTRSRYRGVLLSTLDMDIPGLVYCYKCRRMHDPLAAFA</sequence>